<comment type="caution">
    <text evidence="2">The sequence shown here is derived from an EMBL/GenBank/DDBJ whole genome shotgun (WGS) entry which is preliminary data.</text>
</comment>
<evidence type="ECO:0000256" key="1">
    <source>
        <dbReference type="SAM" id="MobiDB-lite"/>
    </source>
</evidence>
<evidence type="ECO:0000313" key="2">
    <source>
        <dbReference type="EMBL" id="KAJ8486439.1"/>
    </source>
</evidence>
<sequence>MGHCELLKQSRIPNPPSYKRNRRSRANTRERWDGIHDPCPQASSLGVLALRFPLVSAGAIAVILLHLIDASRSLASLWDVLLVAVASSPESVELDRQPWYGAPTISPFPFSSSSWGSFRLFLFSPSFGVDLEPQPNVEVPAKFGVQDFLDLCTFSAKLVMQEKNTHNWLSFEDLMLQRHDPSLHETEEEPRRKQKEGEEQH</sequence>
<reference evidence="2 3" key="1">
    <citation type="submission" date="2022-12" db="EMBL/GenBank/DDBJ databases">
        <title>Chromosome-scale assembly of the Ensete ventricosum genome.</title>
        <authorList>
            <person name="Dussert Y."/>
            <person name="Stocks J."/>
            <person name="Wendawek A."/>
            <person name="Woldeyes F."/>
            <person name="Nichols R.A."/>
            <person name="Borrell J.S."/>
        </authorList>
    </citation>
    <scope>NUCLEOTIDE SEQUENCE [LARGE SCALE GENOMIC DNA]</scope>
    <source>
        <strain evidence="3">cv. Maze</strain>
        <tissue evidence="2">Seeds</tissue>
    </source>
</reference>
<dbReference type="AlphaFoldDB" id="A0AAV8R1B0"/>
<evidence type="ECO:0000313" key="3">
    <source>
        <dbReference type="Proteomes" id="UP001222027"/>
    </source>
</evidence>
<proteinExistence type="predicted"/>
<dbReference type="Proteomes" id="UP001222027">
    <property type="component" value="Unassembled WGS sequence"/>
</dbReference>
<feature type="region of interest" description="Disordered" evidence="1">
    <location>
        <begin position="180"/>
        <end position="201"/>
    </location>
</feature>
<protein>
    <submittedName>
        <fullName evidence="2">Uncharacterized protein</fullName>
    </submittedName>
</protein>
<organism evidence="2 3">
    <name type="scientific">Ensete ventricosum</name>
    <name type="common">Abyssinian banana</name>
    <name type="synonym">Musa ensete</name>
    <dbReference type="NCBI Taxonomy" id="4639"/>
    <lineage>
        <taxon>Eukaryota</taxon>
        <taxon>Viridiplantae</taxon>
        <taxon>Streptophyta</taxon>
        <taxon>Embryophyta</taxon>
        <taxon>Tracheophyta</taxon>
        <taxon>Spermatophyta</taxon>
        <taxon>Magnoliopsida</taxon>
        <taxon>Liliopsida</taxon>
        <taxon>Zingiberales</taxon>
        <taxon>Musaceae</taxon>
        <taxon>Ensete</taxon>
    </lineage>
</organism>
<accession>A0AAV8R1B0</accession>
<dbReference type="EMBL" id="JAQQAF010000005">
    <property type="protein sequence ID" value="KAJ8486439.1"/>
    <property type="molecule type" value="Genomic_DNA"/>
</dbReference>
<gene>
    <name evidence="2" type="ORF">OPV22_018924</name>
</gene>
<name>A0AAV8R1B0_ENSVE</name>
<keyword evidence="3" id="KW-1185">Reference proteome</keyword>
<feature type="region of interest" description="Disordered" evidence="1">
    <location>
        <begin position="13"/>
        <end position="33"/>
    </location>
</feature>